<reference evidence="20" key="2">
    <citation type="submission" date="2021-01" db="EMBL/GenBank/DDBJ databases">
        <authorList>
            <person name="Schikora-Tamarit M.A."/>
        </authorList>
    </citation>
    <scope>NUCLEOTIDE SEQUENCE</scope>
    <source>
        <strain evidence="20">NCAIM Y.01608</strain>
    </source>
</reference>
<evidence type="ECO:0000256" key="4">
    <source>
        <dbReference type="ARBA" id="ARBA00022603"/>
    </source>
</evidence>
<evidence type="ECO:0000256" key="13">
    <source>
        <dbReference type="ARBA" id="ARBA00044712"/>
    </source>
</evidence>
<keyword evidence="10 15" id="KW-0539">Nucleus</keyword>
<dbReference type="PANTHER" id="PTHR12189:SF2">
    <property type="entry name" value="MRNA CAP GUANINE-N7 METHYLTRANSFERASE"/>
    <property type="match status" value="1"/>
</dbReference>
<feature type="site" description="mRNA cap binding" evidence="17">
    <location>
        <position position="135"/>
    </location>
</feature>
<comment type="function">
    <text evidence="1">Responsible for methylating the 5'-cap structure of mRNAs.</text>
</comment>
<evidence type="ECO:0000256" key="18">
    <source>
        <dbReference type="SAM" id="MobiDB-lite"/>
    </source>
</evidence>
<feature type="site" description="mRNA cap binding" evidence="17">
    <location>
        <position position="166"/>
    </location>
</feature>
<evidence type="ECO:0000256" key="1">
    <source>
        <dbReference type="ARBA" id="ARBA00003378"/>
    </source>
</evidence>
<feature type="site" description="mRNA cap binding" evidence="17">
    <location>
        <position position="213"/>
    </location>
</feature>
<comment type="catalytic activity">
    <reaction evidence="13">
        <text>a 5'-end (5'-triphosphoguanosine)-ribonucleoside in mRNA + S-adenosyl-L-methionine = a 5'-end (N(7)-methyl 5'-triphosphoguanosine)-ribonucleoside in mRNA + S-adenosyl-L-homocysteine</text>
        <dbReference type="Rhea" id="RHEA:67008"/>
        <dbReference type="Rhea" id="RHEA-COMP:17166"/>
        <dbReference type="Rhea" id="RHEA-COMP:17167"/>
        <dbReference type="ChEBI" id="CHEBI:57856"/>
        <dbReference type="ChEBI" id="CHEBI:59789"/>
        <dbReference type="ChEBI" id="CHEBI:156461"/>
        <dbReference type="ChEBI" id="CHEBI:167617"/>
        <dbReference type="EC" id="2.1.1.56"/>
    </reaction>
</comment>
<dbReference type="AlphaFoldDB" id="A0A9P8PTF0"/>
<dbReference type="GO" id="GO:0003723">
    <property type="term" value="F:RNA binding"/>
    <property type="evidence" value="ECO:0007669"/>
    <property type="project" value="UniProtKB-KW"/>
</dbReference>
<evidence type="ECO:0000313" key="20">
    <source>
        <dbReference type="EMBL" id="KAH3677936.1"/>
    </source>
</evidence>
<evidence type="ECO:0000256" key="11">
    <source>
        <dbReference type="ARBA" id="ARBA00032772"/>
    </source>
</evidence>
<evidence type="ECO:0000256" key="12">
    <source>
        <dbReference type="ARBA" id="ARBA00033387"/>
    </source>
</evidence>
<feature type="site" description="mRNA cap binding" evidence="17">
    <location>
        <position position="141"/>
    </location>
</feature>
<evidence type="ECO:0000256" key="14">
    <source>
        <dbReference type="ARBA" id="ARBA00049739"/>
    </source>
</evidence>
<dbReference type="CDD" id="cd02440">
    <property type="entry name" value="AdoMet_MTases"/>
    <property type="match status" value="1"/>
</dbReference>
<dbReference type="Pfam" id="PF03291">
    <property type="entry name" value="mRNA_G-N7_MeTrfase"/>
    <property type="match status" value="1"/>
</dbReference>
<evidence type="ECO:0000256" key="3">
    <source>
        <dbReference type="ARBA" id="ARBA00011926"/>
    </source>
</evidence>
<evidence type="ECO:0000256" key="5">
    <source>
        <dbReference type="ARBA" id="ARBA00022664"/>
    </source>
</evidence>
<dbReference type="GO" id="GO:0004482">
    <property type="term" value="F:mRNA 5'-cap (guanine-N7-)-methyltransferase activity"/>
    <property type="evidence" value="ECO:0007669"/>
    <property type="project" value="UniProtKB-EC"/>
</dbReference>
<comment type="caution">
    <text evidence="20">The sequence shown here is derived from an EMBL/GenBank/DDBJ whole genome shotgun (WGS) entry which is preliminary data.</text>
</comment>
<dbReference type="InterPro" id="IPR039753">
    <property type="entry name" value="RG7MT1"/>
</dbReference>
<feature type="binding site" evidence="16">
    <location>
        <position position="182"/>
    </location>
    <ligand>
        <name>S-adenosyl-L-methionine</name>
        <dbReference type="ChEBI" id="CHEBI:59789"/>
    </ligand>
</feature>
<dbReference type="SUPFAM" id="SSF53335">
    <property type="entry name" value="S-adenosyl-L-methionine-dependent methyltransferases"/>
    <property type="match status" value="1"/>
</dbReference>
<dbReference type="GO" id="GO:0005634">
    <property type="term" value="C:nucleus"/>
    <property type="evidence" value="ECO:0007669"/>
    <property type="project" value="UniProtKB-SubCell"/>
</dbReference>
<evidence type="ECO:0000256" key="16">
    <source>
        <dbReference type="PIRSR" id="PIRSR028762-1"/>
    </source>
</evidence>
<dbReference type="Proteomes" id="UP000788993">
    <property type="component" value="Unassembled WGS sequence"/>
</dbReference>
<evidence type="ECO:0000256" key="15">
    <source>
        <dbReference type="PIRNR" id="PIRNR028762"/>
    </source>
</evidence>
<feature type="region of interest" description="Disordered" evidence="18">
    <location>
        <begin position="1"/>
        <end position="73"/>
    </location>
</feature>
<dbReference type="PROSITE" id="PS51562">
    <property type="entry name" value="RNA_CAP0_MT"/>
    <property type="match status" value="1"/>
</dbReference>
<feature type="compositionally biased region" description="Basic residues" evidence="18">
    <location>
        <begin position="37"/>
        <end position="48"/>
    </location>
</feature>
<dbReference type="InterPro" id="IPR016899">
    <property type="entry name" value="mRNA_G-N7_MeTrfase_euk"/>
</dbReference>
<dbReference type="InterPro" id="IPR029063">
    <property type="entry name" value="SAM-dependent_MTases_sf"/>
</dbReference>
<evidence type="ECO:0000256" key="17">
    <source>
        <dbReference type="PIRSR" id="PIRSR028762-2"/>
    </source>
</evidence>
<accession>A0A9P8PTF0</accession>
<feature type="site" description="mRNA cap binding" evidence="17">
    <location>
        <position position="371"/>
    </location>
</feature>
<evidence type="ECO:0000256" key="6">
    <source>
        <dbReference type="ARBA" id="ARBA00022679"/>
    </source>
</evidence>
<feature type="binding site" evidence="16">
    <location>
        <position position="132"/>
    </location>
    <ligand>
        <name>S-adenosyl-L-methionine</name>
        <dbReference type="ChEBI" id="CHEBI:59789"/>
    </ligand>
</feature>
<proteinExistence type="inferred from homology"/>
<comment type="subcellular location">
    <subcellularLocation>
        <location evidence="2 15">Nucleus</location>
    </subcellularLocation>
</comment>
<evidence type="ECO:0000256" key="2">
    <source>
        <dbReference type="ARBA" id="ARBA00004123"/>
    </source>
</evidence>
<keyword evidence="7 15" id="KW-0949">S-adenosyl-L-methionine</keyword>
<feature type="domain" description="MRNA cap 0 methyltransferase" evidence="19">
    <location>
        <begin position="101"/>
        <end position="379"/>
    </location>
</feature>
<keyword evidence="9 15" id="KW-0506">mRNA capping</keyword>
<keyword evidence="21" id="KW-1185">Reference proteome</keyword>
<evidence type="ECO:0000256" key="9">
    <source>
        <dbReference type="ARBA" id="ARBA00023042"/>
    </source>
</evidence>
<keyword evidence="5 15" id="KW-0507">mRNA processing</keyword>
<reference evidence="20" key="1">
    <citation type="journal article" date="2021" name="Open Biol.">
        <title>Shared evolutionary footprints suggest mitochondrial oxidative damage underlies multiple complex I losses in fungi.</title>
        <authorList>
            <person name="Schikora-Tamarit M.A."/>
            <person name="Marcet-Houben M."/>
            <person name="Nosek J."/>
            <person name="Gabaldon T."/>
        </authorList>
    </citation>
    <scope>NUCLEOTIDE SEQUENCE</scope>
    <source>
        <strain evidence="20">NCAIM Y.01608</strain>
    </source>
</reference>
<name>A0A9P8PTF0_9ASCO</name>
<feature type="binding site" evidence="16">
    <location>
        <position position="154"/>
    </location>
    <ligand>
        <name>S-adenosyl-L-methionine</name>
        <dbReference type="ChEBI" id="CHEBI:59789"/>
    </ligand>
</feature>
<feature type="binding site" evidence="16">
    <location>
        <position position="214"/>
    </location>
    <ligand>
        <name>S-adenosyl-L-methionine</name>
        <dbReference type="ChEBI" id="CHEBI:59789"/>
    </ligand>
</feature>
<evidence type="ECO:0000256" key="10">
    <source>
        <dbReference type="ARBA" id="ARBA00023242"/>
    </source>
</evidence>
<evidence type="ECO:0000256" key="8">
    <source>
        <dbReference type="ARBA" id="ARBA00022884"/>
    </source>
</evidence>
<sequence>MSQGARAKDEPIDVGPRPSLQTEAKTADMGALEPVQKKRRVKKFRATHKRDEPAPSDVRTASPSPAAQSLVGLNQEEKDEIIRQKYNQQTHHARKTRRTESKIYKLRSFNNCIKYILIHKYARPGGNVLDLGCGKGGDMAKWEAVQTKSYVGIDLSDLSIKEAVTRYKRSRFHFHAVFATGDAFNVPVPQILKDFRDQVDLQFDTVSMQFCMHYAFDSELTVRNMLQNVARSLKVGGMFIGTIPSSDFIRWKINKLGPGERKWGNSIYSVEFPSEPPKDAKFANPFGNVYNYYLVDAVDNVPEYVVPFETFRALCESYNLELRYKKNFFELFNKEIPNYFRKLPTPVVESLRREDGSYGVSGEDRDACSFYLAFAFEKVGA</sequence>
<dbReference type="PANTHER" id="PTHR12189">
    <property type="entry name" value="MRNA GUANINE-7- METHYLTRANSFERASE"/>
    <property type="match status" value="1"/>
</dbReference>
<dbReference type="InterPro" id="IPR004971">
    <property type="entry name" value="mRNA_G-N7_MeTrfase_dom"/>
</dbReference>
<keyword evidence="6 15" id="KW-0808">Transferase</keyword>
<comment type="similarity">
    <text evidence="15">Belongs to the class I-like SAM-binding methyltransferase superfamily. mRNA cap 0 methyltransferase family.</text>
</comment>
<evidence type="ECO:0000259" key="19">
    <source>
        <dbReference type="PROSITE" id="PS51562"/>
    </source>
</evidence>
<protein>
    <recommendedName>
        <fullName evidence="14 15">mRNA cap guanine-N(7) methyltransferase</fullName>
        <ecNumber evidence="3 15">2.1.1.56</ecNumber>
    </recommendedName>
    <alternativeName>
        <fullName evidence="11 15">mRNA (guanine-N(7))-methyltransferase</fullName>
    </alternativeName>
    <alternativeName>
        <fullName evidence="12 15">mRNA cap methyltransferase</fullName>
    </alternativeName>
</protein>
<feature type="binding site" evidence="16">
    <location>
        <position position="209"/>
    </location>
    <ligand>
        <name>S-adenosyl-L-methionine</name>
        <dbReference type="ChEBI" id="CHEBI:59789"/>
    </ligand>
</feature>
<feature type="site" description="mRNA cap binding" evidence="17">
    <location>
        <position position="303"/>
    </location>
</feature>
<keyword evidence="8 15" id="KW-0694">RNA-binding</keyword>
<feature type="binding site" evidence="16">
    <location>
        <position position="114"/>
    </location>
    <ligand>
        <name>S-adenosyl-L-methionine</name>
        <dbReference type="ChEBI" id="CHEBI:59789"/>
    </ligand>
</feature>
<gene>
    <name evidence="20" type="ORF">OGATHE_000591</name>
</gene>
<keyword evidence="4 15" id="KW-0489">Methyltransferase</keyword>
<dbReference type="EC" id="2.1.1.56" evidence="3 15"/>
<evidence type="ECO:0000256" key="7">
    <source>
        <dbReference type="ARBA" id="ARBA00022691"/>
    </source>
</evidence>
<dbReference type="PIRSF" id="PIRSF028762">
    <property type="entry name" value="ABD1"/>
    <property type="match status" value="1"/>
</dbReference>
<organism evidence="20 21">
    <name type="scientific">Ogataea polymorpha</name>
    <dbReference type="NCBI Taxonomy" id="460523"/>
    <lineage>
        <taxon>Eukaryota</taxon>
        <taxon>Fungi</taxon>
        <taxon>Dikarya</taxon>
        <taxon>Ascomycota</taxon>
        <taxon>Saccharomycotina</taxon>
        <taxon>Pichiomycetes</taxon>
        <taxon>Pichiales</taxon>
        <taxon>Pichiaceae</taxon>
        <taxon>Ogataea</taxon>
    </lineage>
</organism>
<feature type="compositionally biased region" description="Basic and acidic residues" evidence="18">
    <location>
        <begin position="1"/>
        <end position="11"/>
    </location>
</feature>
<dbReference type="Gene3D" id="3.40.50.150">
    <property type="entry name" value="Vaccinia Virus protein VP39"/>
    <property type="match status" value="1"/>
</dbReference>
<evidence type="ECO:0000313" key="21">
    <source>
        <dbReference type="Proteomes" id="UP000788993"/>
    </source>
</evidence>
<feature type="binding site" evidence="17">
    <location>
        <begin position="110"/>
        <end position="111"/>
    </location>
    <ligand>
        <name>mRNA</name>
        <dbReference type="ChEBI" id="CHEBI:33699"/>
    </ligand>
</feature>
<dbReference type="EMBL" id="JAEUBD010000095">
    <property type="protein sequence ID" value="KAH3677936.1"/>
    <property type="molecule type" value="Genomic_DNA"/>
</dbReference>